<gene>
    <name evidence="2" type="ordered locus">RB2501_10297</name>
</gene>
<feature type="transmembrane region" description="Helical" evidence="1">
    <location>
        <begin position="197"/>
        <end position="214"/>
    </location>
</feature>
<reference evidence="2 3" key="1">
    <citation type="journal article" date="2009" name="J. Bacteriol.">
        <title>Complete genome sequence of Robiginitalea biformata HTCC2501.</title>
        <authorList>
            <person name="Oh H.M."/>
            <person name="Giovannoni S.J."/>
            <person name="Lee K."/>
            <person name="Ferriera S."/>
            <person name="Johnson J."/>
            <person name="Cho J.C."/>
        </authorList>
    </citation>
    <scope>NUCLEOTIDE SEQUENCE [LARGE SCALE GENOMIC DNA]</scope>
    <source>
        <strain evidence="3">ATCC BAA-864 / HTCC2501 / KCTC 12146</strain>
    </source>
</reference>
<dbReference type="STRING" id="313596.RB2501_10297"/>
<dbReference type="RefSeq" id="WP_015754029.1">
    <property type="nucleotide sequence ID" value="NC_013222.1"/>
</dbReference>
<dbReference type="Proteomes" id="UP000009049">
    <property type="component" value="Chromosome"/>
</dbReference>
<proteinExistence type="predicted"/>
<keyword evidence="1" id="KW-0812">Transmembrane</keyword>
<sequence length="230" mass="26099">MKKMNDEMIVSYLTLRKTIGYVAVGMPVFLVVGSVLVGDCAEIQHSISDYYHTQMRDGLVGTICAISFFLFAYKGYDVRDFRATRLAAVSALLVAFFPTIFTGTPVTPCNDVRPIENVLVKNIHFISALVFFLTLSYISLFLFTRSSRSPSHQPRPKKARNRIYRICGYIMLGCLGLLALYFFWLEEIYPQLEAYNPVFWLESAALWAFGFSWLTKGKLFYQKKATGPAG</sequence>
<dbReference type="eggNOG" id="ENOG50330Z7">
    <property type="taxonomic scope" value="Bacteria"/>
</dbReference>
<evidence type="ECO:0000313" key="2">
    <source>
        <dbReference type="EMBL" id="EAR14708.1"/>
    </source>
</evidence>
<dbReference type="HOGENOM" id="CLU_092422_0_0_10"/>
<name>A4CM16_ROBBH</name>
<dbReference type="AlphaFoldDB" id="A4CM16"/>
<keyword evidence="1" id="KW-0472">Membrane</keyword>
<feature type="transmembrane region" description="Helical" evidence="1">
    <location>
        <begin position="58"/>
        <end position="76"/>
    </location>
</feature>
<keyword evidence="3" id="KW-1185">Reference proteome</keyword>
<evidence type="ECO:0000256" key="1">
    <source>
        <dbReference type="SAM" id="Phobius"/>
    </source>
</evidence>
<feature type="transmembrane region" description="Helical" evidence="1">
    <location>
        <begin position="123"/>
        <end position="143"/>
    </location>
</feature>
<feature type="transmembrane region" description="Helical" evidence="1">
    <location>
        <begin position="163"/>
        <end position="185"/>
    </location>
</feature>
<dbReference type="OrthoDB" id="9803163at2"/>
<feature type="transmembrane region" description="Helical" evidence="1">
    <location>
        <begin position="20"/>
        <end position="38"/>
    </location>
</feature>
<dbReference type="KEGG" id="rbi:RB2501_10297"/>
<dbReference type="EMBL" id="CP001712">
    <property type="protein sequence ID" value="EAR14708.1"/>
    <property type="molecule type" value="Genomic_DNA"/>
</dbReference>
<keyword evidence="1" id="KW-1133">Transmembrane helix</keyword>
<organism evidence="2 3">
    <name type="scientific">Robiginitalea biformata (strain ATCC BAA-864 / DSM 15991 / KCTC 12146 / HTCC2501)</name>
    <dbReference type="NCBI Taxonomy" id="313596"/>
    <lineage>
        <taxon>Bacteria</taxon>
        <taxon>Pseudomonadati</taxon>
        <taxon>Bacteroidota</taxon>
        <taxon>Flavobacteriia</taxon>
        <taxon>Flavobacteriales</taxon>
        <taxon>Flavobacteriaceae</taxon>
        <taxon>Robiginitalea</taxon>
    </lineage>
</organism>
<accession>A4CM16</accession>
<evidence type="ECO:0008006" key="4">
    <source>
        <dbReference type="Google" id="ProtNLM"/>
    </source>
</evidence>
<feature type="transmembrane region" description="Helical" evidence="1">
    <location>
        <begin position="83"/>
        <end position="103"/>
    </location>
</feature>
<evidence type="ECO:0000313" key="3">
    <source>
        <dbReference type="Proteomes" id="UP000009049"/>
    </source>
</evidence>
<protein>
    <recommendedName>
        <fullName evidence="4">DUF998 domain-containing protein</fullName>
    </recommendedName>
</protein>